<evidence type="ECO:0000313" key="2">
    <source>
        <dbReference type="Proteomes" id="UP000799754"/>
    </source>
</evidence>
<reference evidence="1" key="1">
    <citation type="journal article" date="2020" name="Stud. Mycol.">
        <title>101 Dothideomycetes genomes: a test case for predicting lifestyles and emergence of pathogens.</title>
        <authorList>
            <person name="Haridas S."/>
            <person name="Albert R."/>
            <person name="Binder M."/>
            <person name="Bloem J."/>
            <person name="Labutti K."/>
            <person name="Salamov A."/>
            <person name="Andreopoulos B."/>
            <person name="Baker S."/>
            <person name="Barry K."/>
            <person name="Bills G."/>
            <person name="Bluhm B."/>
            <person name="Cannon C."/>
            <person name="Castanera R."/>
            <person name="Culley D."/>
            <person name="Daum C."/>
            <person name="Ezra D."/>
            <person name="Gonzalez J."/>
            <person name="Henrissat B."/>
            <person name="Kuo A."/>
            <person name="Liang C."/>
            <person name="Lipzen A."/>
            <person name="Lutzoni F."/>
            <person name="Magnuson J."/>
            <person name="Mondo S."/>
            <person name="Nolan M."/>
            <person name="Ohm R."/>
            <person name="Pangilinan J."/>
            <person name="Park H.-J."/>
            <person name="Ramirez L."/>
            <person name="Alfaro M."/>
            <person name="Sun H."/>
            <person name="Tritt A."/>
            <person name="Yoshinaga Y."/>
            <person name="Zwiers L.-H."/>
            <person name="Turgeon B."/>
            <person name="Goodwin S."/>
            <person name="Spatafora J."/>
            <person name="Crous P."/>
            <person name="Grigoriev I."/>
        </authorList>
    </citation>
    <scope>NUCLEOTIDE SEQUENCE</scope>
    <source>
        <strain evidence="1">CBS 525.71</strain>
    </source>
</reference>
<evidence type="ECO:0000313" key="1">
    <source>
        <dbReference type="EMBL" id="KAF2630714.1"/>
    </source>
</evidence>
<keyword evidence="2" id="KW-1185">Reference proteome</keyword>
<dbReference type="Proteomes" id="UP000799754">
    <property type="component" value="Unassembled WGS sequence"/>
</dbReference>
<proteinExistence type="predicted"/>
<dbReference type="EMBL" id="MU006706">
    <property type="protein sequence ID" value="KAF2630714.1"/>
    <property type="molecule type" value="Genomic_DNA"/>
</dbReference>
<comment type="caution">
    <text evidence="1">The sequence shown here is derived from an EMBL/GenBank/DDBJ whole genome shotgun (WGS) entry which is preliminary data.</text>
</comment>
<gene>
    <name evidence="1" type="ORF">BU25DRAFT_245896</name>
</gene>
<protein>
    <submittedName>
        <fullName evidence="1">Uncharacterized protein</fullName>
    </submittedName>
</protein>
<organism evidence="1 2">
    <name type="scientific">Macroventuria anomochaeta</name>
    <dbReference type="NCBI Taxonomy" id="301207"/>
    <lineage>
        <taxon>Eukaryota</taxon>
        <taxon>Fungi</taxon>
        <taxon>Dikarya</taxon>
        <taxon>Ascomycota</taxon>
        <taxon>Pezizomycotina</taxon>
        <taxon>Dothideomycetes</taxon>
        <taxon>Pleosporomycetidae</taxon>
        <taxon>Pleosporales</taxon>
        <taxon>Pleosporineae</taxon>
        <taxon>Didymellaceae</taxon>
        <taxon>Macroventuria</taxon>
    </lineage>
</organism>
<sequence length="255" mass="28651">MGTVTLSSASNPILVLIDSTVPHLWLPRSVCDQFEQVFGLNLLNDKPSVVIVLGNDNDPDDLTQITLPFAALDLQASYPIYPKATPYFPIRRAANDTQYTLGRAFLQEAYVIAYYERSNSSVHQTVFDYQPRKLVAIYHQGYIHTNTSPTSNKSLSAGAIVGIVIGVVVGLGILSGVVWFLWRRRQRDETSPVPYPEKMDEHSVEYYQKVMRQEPLYELNHDASVQEADSESHVELETSRIHLVSDDARQSELPG</sequence>
<name>A0ACB6SBU3_9PLEO</name>
<accession>A0ACB6SBU3</accession>